<dbReference type="AlphaFoldDB" id="A0A9P0D2U5"/>
<keyword evidence="2" id="KW-1003">Cell membrane</keyword>
<evidence type="ECO:0000256" key="6">
    <source>
        <dbReference type="ARBA" id="ARBA00023170"/>
    </source>
</evidence>
<evidence type="ECO:0000313" key="9">
    <source>
        <dbReference type="EMBL" id="CAH1112920.1"/>
    </source>
</evidence>
<evidence type="ECO:0000256" key="4">
    <source>
        <dbReference type="ARBA" id="ARBA00022989"/>
    </source>
</evidence>
<comment type="subcellular location">
    <subcellularLocation>
        <location evidence="1">Cell membrane</location>
        <topology evidence="1">Multi-pass membrane protein</topology>
    </subcellularLocation>
</comment>
<dbReference type="EMBL" id="OV651819">
    <property type="protein sequence ID" value="CAH1112920.1"/>
    <property type="molecule type" value="Genomic_DNA"/>
</dbReference>
<dbReference type="SUPFAM" id="SSF53850">
    <property type="entry name" value="Periplasmic binding protein-like II"/>
    <property type="match status" value="1"/>
</dbReference>
<evidence type="ECO:0000256" key="5">
    <source>
        <dbReference type="ARBA" id="ARBA00023136"/>
    </source>
</evidence>
<evidence type="ECO:0000256" key="8">
    <source>
        <dbReference type="SAM" id="Phobius"/>
    </source>
</evidence>
<protein>
    <recommendedName>
        <fullName evidence="11">Ionotropic receptor</fullName>
    </recommendedName>
</protein>
<dbReference type="Gene3D" id="3.40.190.10">
    <property type="entry name" value="Periplasmic binding protein-like II"/>
    <property type="match status" value="1"/>
</dbReference>
<keyword evidence="10" id="KW-1185">Reference proteome</keyword>
<dbReference type="Proteomes" id="UP001153636">
    <property type="component" value="Chromosome 7"/>
</dbReference>
<evidence type="ECO:0000256" key="2">
    <source>
        <dbReference type="ARBA" id="ARBA00022475"/>
    </source>
</evidence>
<dbReference type="GO" id="GO:0005886">
    <property type="term" value="C:plasma membrane"/>
    <property type="evidence" value="ECO:0007669"/>
    <property type="project" value="UniProtKB-SubCell"/>
</dbReference>
<dbReference type="PANTHER" id="PTHR42643:SF30">
    <property type="entry name" value="IONOTROPIC RECEPTOR 40A-RELATED"/>
    <property type="match status" value="1"/>
</dbReference>
<dbReference type="PANTHER" id="PTHR42643">
    <property type="entry name" value="IONOTROPIC RECEPTOR 20A-RELATED"/>
    <property type="match status" value="1"/>
</dbReference>
<evidence type="ECO:0008006" key="11">
    <source>
        <dbReference type="Google" id="ProtNLM"/>
    </source>
</evidence>
<sequence length="489" mass="56982">MPSEFAFLLLSEISKYSVIPYHIVQLTNKTIFYGHNVKASNYLIASSGIKELTQLINMLKMTPQWNSGSKFLVILLQQWESQEQFAKNIIDMLHTVAIWNPIILIPSTKNEATFFTYSMYPFKATKNKTIRINSCQNGIFSTRTFYKNQLPKDMSKIIVKGMYHYAPPYVIEDKYHQLVRNSNPGITVSLVKLISEILNIQIILASTNSTPGEVYSNGTVLKEFKKLKSRDVHLLLGSYTISYPKMLYFDCSIPFIYDKYVWCVPNYTVLALKYDHRIPIYSFCTFSLIVLIIWYVNRQTVPRRRFYKSLADILQNSYSIFLGMSVSRLPKSGKLRYLFALFIIFAYYLPTFFISVMTHKYMHIKTEQKYGSLKKIYENNLTTYFMTNSFKYMINVDEVPEDVIKSRKTECDDWLRCIQDVTSGDSAFFLKGNIANHLLGSLKENKTNIYCFTFIDNISIILIIKKGFLLTNHFNRIINRVLENGFTKI</sequence>
<gene>
    <name evidence="9" type="ORF">PSYICH_LOCUS13394</name>
</gene>
<evidence type="ECO:0000256" key="1">
    <source>
        <dbReference type="ARBA" id="ARBA00004651"/>
    </source>
</evidence>
<evidence type="ECO:0000313" key="10">
    <source>
        <dbReference type="Proteomes" id="UP001153636"/>
    </source>
</evidence>
<feature type="transmembrane region" description="Helical" evidence="8">
    <location>
        <begin position="335"/>
        <end position="356"/>
    </location>
</feature>
<keyword evidence="6" id="KW-0675">Receptor</keyword>
<proteinExistence type="predicted"/>
<keyword evidence="5 8" id="KW-0472">Membrane</keyword>
<name>A0A9P0D2U5_9CUCU</name>
<feature type="transmembrane region" description="Helical" evidence="8">
    <location>
        <begin position="278"/>
        <end position="297"/>
    </location>
</feature>
<evidence type="ECO:0000256" key="3">
    <source>
        <dbReference type="ARBA" id="ARBA00022692"/>
    </source>
</evidence>
<accession>A0A9P0D2U5</accession>
<keyword evidence="7" id="KW-0325">Glycoprotein</keyword>
<reference evidence="9" key="1">
    <citation type="submission" date="2022-01" db="EMBL/GenBank/DDBJ databases">
        <authorList>
            <person name="King R."/>
        </authorList>
    </citation>
    <scope>NUCLEOTIDE SEQUENCE</scope>
</reference>
<keyword evidence="3 8" id="KW-0812">Transmembrane</keyword>
<keyword evidence="4 8" id="KW-1133">Transmembrane helix</keyword>
<dbReference type="OrthoDB" id="6506757at2759"/>
<dbReference type="InterPro" id="IPR052192">
    <property type="entry name" value="Insect_Ionotropic_Sensory_Rcpt"/>
</dbReference>
<organism evidence="9 10">
    <name type="scientific">Psylliodes chrysocephalus</name>
    <dbReference type="NCBI Taxonomy" id="3402493"/>
    <lineage>
        <taxon>Eukaryota</taxon>
        <taxon>Metazoa</taxon>
        <taxon>Ecdysozoa</taxon>
        <taxon>Arthropoda</taxon>
        <taxon>Hexapoda</taxon>
        <taxon>Insecta</taxon>
        <taxon>Pterygota</taxon>
        <taxon>Neoptera</taxon>
        <taxon>Endopterygota</taxon>
        <taxon>Coleoptera</taxon>
        <taxon>Polyphaga</taxon>
        <taxon>Cucujiformia</taxon>
        <taxon>Chrysomeloidea</taxon>
        <taxon>Chrysomelidae</taxon>
        <taxon>Galerucinae</taxon>
        <taxon>Alticini</taxon>
        <taxon>Psylliodes</taxon>
    </lineage>
</organism>
<evidence type="ECO:0000256" key="7">
    <source>
        <dbReference type="ARBA" id="ARBA00023180"/>
    </source>
</evidence>